<feature type="compositionally biased region" description="Low complexity" evidence="1">
    <location>
        <begin position="249"/>
        <end position="264"/>
    </location>
</feature>
<sequence>MSAVERRGAPEPHRENRPSRNPDFKRPRRLPARPRHPVSTSTWLPDGSRSAPHAHRSPVYVSFVSRATLWDRGLCHYTAPDRPNHRPLLCPRFLSHMNARPEDLRPPCFLSSKSRLQPPSQEKMLNTHTLTAARTRALEGHVHLNPDGRRNRVQMTGSSPAVVVPSLPLPAAPPSSTFNPTPPHLNNLHDDFETQQSKPDSVPASPSRPHPASEGKEEFHERERTPAELSVTESPEQSPPPASTISHGSLSDFSRPPSSLFSRSTDLASGSSSVLSDIRDSDPEGSTCFSPLRPCSVMESPSGSSPPAGCNPRQSSTNATATPPLCEPLPPRPTSGVRPPSDEPLSRRESAKTEKLHQDASADPGLHPSLDSDHGLVTLAFPSTTWSSCPSPQMTTPRSGSGPKLTPPASVTLLESHRWPVLPPISPVRGRCGTAASRFSELSCSQSRVFDELEAIAPRSTSCSSLDQPSDSSGCCSPDTELSPGLAALTVGCDSGNLGSLSRVQLLLLDRPEPDTPLSPFGQEEELSPGHWADLRMQVRAGIDFRRCSEAPHSWQHL</sequence>
<protein>
    <submittedName>
        <fullName evidence="3">Protein transport protein SEC31-like</fullName>
    </submittedName>
</protein>
<name>A0A6J2S8U9_COTGO</name>
<reference evidence="3" key="1">
    <citation type="submission" date="2025-08" db="UniProtKB">
        <authorList>
            <consortium name="RefSeq"/>
        </authorList>
    </citation>
    <scope>IDENTIFICATION</scope>
</reference>
<feature type="compositionally biased region" description="Basic and acidic residues" evidence="1">
    <location>
        <begin position="211"/>
        <end position="226"/>
    </location>
</feature>
<accession>A0A6J2S8U9</accession>
<dbReference type="RefSeq" id="XP_029318070.1">
    <property type="nucleotide sequence ID" value="XM_029462210.1"/>
</dbReference>
<dbReference type="InParanoid" id="A0A6J2S8U9"/>
<proteinExistence type="predicted"/>
<dbReference type="AlphaFoldDB" id="A0A6J2S8U9"/>
<feature type="region of interest" description="Disordered" evidence="1">
    <location>
        <begin position="161"/>
        <end position="405"/>
    </location>
</feature>
<feature type="compositionally biased region" description="Basic and acidic residues" evidence="1">
    <location>
        <begin position="1"/>
        <end position="25"/>
    </location>
</feature>
<evidence type="ECO:0000313" key="2">
    <source>
        <dbReference type="Proteomes" id="UP000504630"/>
    </source>
</evidence>
<evidence type="ECO:0000313" key="3">
    <source>
        <dbReference type="RefSeq" id="XP_029318070.1"/>
    </source>
</evidence>
<keyword evidence="2" id="KW-1185">Reference proteome</keyword>
<feature type="compositionally biased region" description="Polar residues" evidence="1">
    <location>
        <begin position="265"/>
        <end position="275"/>
    </location>
</feature>
<dbReference type="OrthoDB" id="2121618at2759"/>
<feature type="compositionally biased region" description="Basic and acidic residues" evidence="1">
    <location>
        <begin position="340"/>
        <end position="360"/>
    </location>
</feature>
<feature type="region of interest" description="Disordered" evidence="1">
    <location>
        <begin position="1"/>
        <end position="55"/>
    </location>
</feature>
<feature type="compositionally biased region" description="Polar residues" evidence="1">
    <location>
        <begin position="381"/>
        <end position="399"/>
    </location>
</feature>
<evidence type="ECO:0000256" key="1">
    <source>
        <dbReference type="SAM" id="MobiDB-lite"/>
    </source>
</evidence>
<dbReference type="KEGG" id="cgob:115028421"/>
<organism evidence="2 3">
    <name type="scientific">Cottoperca gobio</name>
    <name type="common">Frogmouth</name>
    <name type="synonym">Aphritis gobio</name>
    <dbReference type="NCBI Taxonomy" id="56716"/>
    <lineage>
        <taxon>Eukaryota</taxon>
        <taxon>Metazoa</taxon>
        <taxon>Chordata</taxon>
        <taxon>Craniata</taxon>
        <taxon>Vertebrata</taxon>
        <taxon>Euteleostomi</taxon>
        <taxon>Actinopterygii</taxon>
        <taxon>Neopterygii</taxon>
        <taxon>Teleostei</taxon>
        <taxon>Neoteleostei</taxon>
        <taxon>Acanthomorphata</taxon>
        <taxon>Eupercaria</taxon>
        <taxon>Perciformes</taxon>
        <taxon>Notothenioidei</taxon>
        <taxon>Bovichtidae</taxon>
        <taxon>Cottoperca</taxon>
    </lineage>
</organism>
<feature type="compositionally biased region" description="Polar residues" evidence="1">
    <location>
        <begin position="312"/>
        <end position="321"/>
    </location>
</feature>
<dbReference type="GeneID" id="115028421"/>
<gene>
    <name evidence="3" type="primary">LOC115028421</name>
</gene>
<dbReference type="Proteomes" id="UP000504630">
    <property type="component" value="Chromosome 23"/>
</dbReference>
<feature type="compositionally biased region" description="Basic residues" evidence="1">
    <location>
        <begin position="26"/>
        <end position="36"/>
    </location>
</feature>